<reference evidence="1 2" key="1">
    <citation type="submission" date="2018-11" db="EMBL/GenBank/DDBJ databases">
        <title>Characterization of surface water Dickeya isolates.</title>
        <authorList>
            <person name="Van Gijsegem F."/>
            <person name="Pedron J."/>
        </authorList>
    </citation>
    <scope>NUCLEOTIDE SEQUENCE [LARGE SCALE GENOMIC DNA]</scope>
    <source>
        <strain evidence="1 2">FVG1-MFV-O17</strain>
    </source>
</reference>
<accession>A0A3N0FG18</accession>
<name>A0A3N0FG18_9GAMM</name>
<dbReference type="AlphaFoldDB" id="A0A3N0FG18"/>
<evidence type="ECO:0000313" key="1">
    <source>
        <dbReference type="EMBL" id="RNL99080.1"/>
    </source>
</evidence>
<gene>
    <name evidence="1" type="ORF">EF878_21255</name>
</gene>
<feature type="non-terminal residue" evidence="1">
    <location>
        <position position="1"/>
    </location>
</feature>
<sequence length="61" mass="6654">AASERGDFRPAALPGLAAAIVAVLGPHAEKYRAKITGGGYHSFLLIAFDIRQFHLQYLRVM</sequence>
<dbReference type="Proteomes" id="UP000276061">
    <property type="component" value="Unassembled WGS sequence"/>
</dbReference>
<dbReference type="RefSeq" id="WP_161556328.1">
    <property type="nucleotide sequence ID" value="NZ_RJLR01000124.1"/>
</dbReference>
<dbReference type="EMBL" id="RJLR01000124">
    <property type="protein sequence ID" value="RNL99080.1"/>
    <property type="molecule type" value="Genomic_DNA"/>
</dbReference>
<organism evidence="1 2">
    <name type="scientific">Dickeya undicola</name>
    <dbReference type="NCBI Taxonomy" id="1577887"/>
    <lineage>
        <taxon>Bacteria</taxon>
        <taxon>Pseudomonadati</taxon>
        <taxon>Pseudomonadota</taxon>
        <taxon>Gammaproteobacteria</taxon>
        <taxon>Enterobacterales</taxon>
        <taxon>Pectobacteriaceae</taxon>
        <taxon>Dickeya</taxon>
    </lineage>
</organism>
<proteinExistence type="predicted"/>
<comment type="caution">
    <text evidence="1">The sequence shown here is derived from an EMBL/GenBank/DDBJ whole genome shotgun (WGS) entry which is preliminary data.</text>
</comment>
<evidence type="ECO:0000313" key="2">
    <source>
        <dbReference type="Proteomes" id="UP000276061"/>
    </source>
</evidence>
<protein>
    <submittedName>
        <fullName evidence="1">Uncharacterized protein</fullName>
    </submittedName>
</protein>